<accession>A0A015TVA9</accession>
<protein>
    <submittedName>
        <fullName evidence="1">Uncharacterized protein</fullName>
    </submittedName>
</protein>
<dbReference type="AlphaFoldDB" id="A0A015TVA9"/>
<proteinExistence type="predicted"/>
<dbReference type="PATRIC" id="fig|1339316.3.peg.4731"/>
<sequence>MNLKFFSSVWPFELKEYIQEKKEKGGIVSERLVMLTDSLDEEQNPVLVIANLKNRWIWNFLCA</sequence>
<dbReference type="Proteomes" id="UP000020773">
    <property type="component" value="Unassembled WGS sequence"/>
</dbReference>
<name>A0A015TVA9_BACFG</name>
<comment type="caution">
    <text evidence="1">The sequence shown here is derived from an EMBL/GenBank/DDBJ whole genome shotgun (WGS) entry which is preliminary data.</text>
</comment>
<evidence type="ECO:0000313" key="2">
    <source>
        <dbReference type="Proteomes" id="UP000020773"/>
    </source>
</evidence>
<evidence type="ECO:0000313" key="1">
    <source>
        <dbReference type="EMBL" id="EXY88354.1"/>
    </source>
</evidence>
<dbReference type="EMBL" id="JGDB01000283">
    <property type="protein sequence ID" value="EXY88354.1"/>
    <property type="molecule type" value="Genomic_DNA"/>
</dbReference>
<organism evidence="1 2">
    <name type="scientific">Bacteroides fragilis str. 3998T(B)3</name>
    <dbReference type="NCBI Taxonomy" id="1339316"/>
    <lineage>
        <taxon>Bacteria</taxon>
        <taxon>Pseudomonadati</taxon>
        <taxon>Bacteroidota</taxon>
        <taxon>Bacteroidia</taxon>
        <taxon>Bacteroidales</taxon>
        <taxon>Bacteroidaceae</taxon>
        <taxon>Bacteroides</taxon>
    </lineage>
</organism>
<reference evidence="1 2" key="1">
    <citation type="submission" date="2014-02" db="EMBL/GenBank/DDBJ databases">
        <authorList>
            <person name="Sears C."/>
            <person name="Carroll K."/>
            <person name="Sack B.R."/>
            <person name="Qadri F."/>
            <person name="Myers L.L."/>
            <person name="Chung G.-T."/>
            <person name="Escheverria P."/>
            <person name="Fraser C.M."/>
            <person name="Sadzewicz L."/>
            <person name="Shefchek K.A."/>
            <person name="Tallon L."/>
            <person name="Das S.P."/>
            <person name="Daugherty S."/>
            <person name="Mongodin E.F."/>
        </authorList>
    </citation>
    <scope>NUCLEOTIDE SEQUENCE [LARGE SCALE GENOMIC DNA]</scope>
    <source>
        <strain evidence="2">3998T(B)3</strain>
    </source>
</reference>
<gene>
    <name evidence="1" type="ORF">M125_4985</name>
</gene>